<evidence type="ECO:0000313" key="3">
    <source>
        <dbReference type="EMBL" id="RVW66585.1"/>
    </source>
</evidence>
<dbReference type="SMART" id="SM01045">
    <property type="entry name" value="BURP"/>
    <property type="match status" value="1"/>
</dbReference>
<dbReference type="EMBL" id="QGNW01000643">
    <property type="protein sequence ID" value="RVW66585.1"/>
    <property type="molecule type" value="Genomic_DNA"/>
</dbReference>
<dbReference type="InterPro" id="IPR044816">
    <property type="entry name" value="BURP"/>
</dbReference>
<dbReference type="PANTHER" id="PTHR31236">
    <property type="entry name" value="BURP DOMAIN PROTEIN USPL1-LIKE"/>
    <property type="match status" value="1"/>
</dbReference>
<reference evidence="3 4" key="1">
    <citation type="journal article" date="2018" name="PLoS Genet.">
        <title>Population sequencing reveals clonal diversity and ancestral inbreeding in the grapevine cultivar Chardonnay.</title>
        <authorList>
            <person name="Roach M.J."/>
            <person name="Johnson D.L."/>
            <person name="Bohlmann J."/>
            <person name="van Vuuren H.J."/>
            <person name="Jones S.J."/>
            <person name="Pretorius I.S."/>
            <person name="Schmidt S.A."/>
            <person name="Borneman A.R."/>
        </authorList>
    </citation>
    <scope>NUCLEOTIDE SEQUENCE [LARGE SCALE GENOMIC DNA]</scope>
    <source>
        <strain evidence="4">cv. Chardonnay</strain>
        <tissue evidence="3">Leaf</tissue>
    </source>
</reference>
<evidence type="ECO:0000259" key="2">
    <source>
        <dbReference type="PROSITE" id="PS51277"/>
    </source>
</evidence>
<comment type="caution">
    <text evidence="3">The sequence shown here is derived from an EMBL/GenBank/DDBJ whole genome shotgun (WGS) entry which is preliminary data.</text>
</comment>
<name>A0A438G304_VITVI</name>
<sequence>MEFRSFPFLAFLSVMVVVIHASQPDEDYWKLALPHTPMPKAIRDLLQSKGLSSVDASTASCTVHIHFDKFSQPAGEEAQVDDSKIGNFFLETDLHPATRNLEPVFLKENSAEAEIIKKELEECEEPAMEGEARYCATSLQSLIHFSTSKLGRNVNVLTNEVKTGSQEYEFGVGMKRVADKSVVCHKMNYPYAVFYCHTFTKTRTYMIPLVGADGSKAKAMAACHSDTSAWHPKHVAFKVLNVKPGTVPICHFVHNNAMVWIPK</sequence>
<gene>
    <name evidence="3" type="primary">RD22_25</name>
    <name evidence="3" type="ORF">CK203_065606</name>
</gene>
<keyword evidence="1" id="KW-0732">Signal</keyword>
<feature type="domain" description="BURP" evidence="2">
    <location>
        <begin position="69"/>
        <end position="263"/>
    </location>
</feature>
<evidence type="ECO:0000256" key="1">
    <source>
        <dbReference type="SAM" id="SignalP"/>
    </source>
</evidence>
<dbReference type="AlphaFoldDB" id="A0A438G304"/>
<proteinExistence type="predicted"/>
<dbReference type="InterPro" id="IPR004873">
    <property type="entry name" value="BURP_dom"/>
</dbReference>
<dbReference type="Pfam" id="PF03181">
    <property type="entry name" value="BURP"/>
    <property type="match status" value="1"/>
</dbReference>
<evidence type="ECO:0000313" key="4">
    <source>
        <dbReference type="Proteomes" id="UP000288805"/>
    </source>
</evidence>
<protein>
    <submittedName>
        <fullName evidence="3">BURP domain protein RD22</fullName>
    </submittedName>
</protein>
<dbReference type="PROSITE" id="PS51277">
    <property type="entry name" value="BURP"/>
    <property type="match status" value="1"/>
</dbReference>
<feature type="signal peptide" evidence="1">
    <location>
        <begin position="1"/>
        <end position="21"/>
    </location>
</feature>
<organism evidence="3 4">
    <name type="scientific">Vitis vinifera</name>
    <name type="common">Grape</name>
    <dbReference type="NCBI Taxonomy" id="29760"/>
    <lineage>
        <taxon>Eukaryota</taxon>
        <taxon>Viridiplantae</taxon>
        <taxon>Streptophyta</taxon>
        <taxon>Embryophyta</taxon>
        <taxon>Tracheophyta</taxon>
        <taxon>Spermatophyta</taxon>
        <taxon>Magnoliopsida</taxon>
        <taxon>eudicotyledons</taxon>
        <taxon>Gunneridae</taxon>
        <taxon>Pentapetalae</taxon>
        <taxon>rosids</taxon>
        <taxon>Vitales</taxon>
        <taxon>Vitaceae</taxon>
        <taxon>Viteae</taxon>
        <taxon>Vitis</taxon>
    </lineage>
</organism>
<dbReference type="Proteomes" id="UP000288805">
    <property type="component" value="Unassembled WGS sequence"/>
</dbReference>
<accession>A0A438G304</accession>
<dbReference type="PANTHER" id="PTHR31236:SF2">
    <property type="entry name" value="BURP DOMAIN PROTEIN RD22"/>
    <property type="match status" value="1"/>
</dbReference>
<feature type="chain" id="PRO_5019223686" evidence="1">
    <location>
        <begin position="22"/>
        <end position="263"/>
    </location>
</feature>